<dbReference type="EMBL" id="UYRU01054383">
    <property type="protein sequence ID" value="VDN12644.1"/>
    <property type="molecule type" value="Genomic_DNA"/>
</dbReference>
<dbReference type="Proteomes" id="UP000281553">
    <property type="component" value="Unassembled WGS sequence"/>
</dbReference>
<name>A0A3P7L7X5_DIBLA</name>
<evidence type="ECO:0000256" key="2">
    <source>
        <dbReference type="SAM" id="Phobius"/>
    </source>
</evidence>
<protein>
    <submittedName>
        <fullName evidence="3">Uncharacterized protein</fullName>
    </submittedName>
</protein>
<evidence type="ECO:0000256" key="1">
    <source>
        <dbReference type="SAM" id="MobiDB-lite"/>
    </source>
</evidence>
<feature type="compositionally biased region" description="Low complexity" evidence="1">
    <location>
        <begin position="36"/>
        <end position="54"/>
    </location>
</feature>
<gene>
    <name evidence="3" type="ORF">DILT_LOCUS8475</name>
</gene>
<evidence type="ECO:0000313" key="4">
    <source>
        <dbReference type="Proteomes" id="UP000281553"/>
    </source>
</evidence>
<feature type="transmembrane region" description="Helical" evidence="2">
    <location>
        <begin position="79"/>
        <end position="102"/>
    </location>
</feature>
<keyword evidence="2" id="KW-1133">Transmembrane helix</keyword>
<reference evidence="3 4" key="1">
    <citation type="submission" date="2018-11" db="EMBL/GenBank/DDBJ databases">
        <authorList>
            <consortium name="Pathogen Informatics"/>
        </authorList>
    </citation>
    <scope>NUCLEOTIDE SEQUENCE [LARGE SCALE GENOMIC DNA]</scope>
</reference>
<proteinExistence type="predicted"/>
<organism evidence="3 4">
    <name type="scientific">Dibothriocephalus latus</name>
    <name type="common">Fish tapeworm</name>
    <name type="synonym">Diphyllobothrium latum</name>
    <dbReference type="NCBI Taxonomy" id="60516"/>
    <lineage>
        <taxon>Eukaryota</taxon>
        <taxon>Metazoa</taxon>
        <taxon>Spiralia</taxon>
        <taxon>Lophotrochozoa</taxon>
        <taxon>Platyhelminthes</taxon>
        <taxon>Cestoda</taxon>
        <taxon>Eucestoda</taxon>
        <taxon>Diphyllobothriidea</taxon>
        <taxon>Diphyllobothriidae</taxon>
        <taxon>Dibothriocephalus</taxon>
    </lineage>
</organism>
<sequence length="149" mass="17601">MLDLGSQSLKNEQLELTGPLSERLGAAQSNKYSLNQQQGQQKLHQQQQQQQRQQHLSRDRELSQGDQGISPVYMFTDRVIIFVLSAIFVVLLIVTMVLIFLIRRRRFMEMHASRANKDHGKRESIQYYWQRISFFPNYRIKLANNYCLL</sequence>
<accession>A0A3P7L7X5</accession>
<keyword evidence="2" id="KW-0472">Membrane</keyword>
<evidence type="ECO:0000313" key="3">
    <source>
        <dbReference type="EMBL" id="VDN12644.1"/>
    </source>
</evidence>
<keyword evidence="2" id="KW-0812">Transmembrane</keyword>
<dbReference type="AlphaFoldDB" id="A0A3P7L7X5"/>
<keyword evidence="4" id="KW-1185">Reference proteome</keyword>
<feature type="region of interest" description="Disordered" evidence="1">
    <location>
        <begin position="35"/>
        <end position="63"/>
    </location>
</feature>